<feature type="transmembrane region" description="Helical" evidence="6">
    <location>
        <begin position="7"/>
        <end position="25"/>
    </location>
</feature>
<feature type="transmembrane region" description="Helical" evidence="6">
    <location>
        <begin position="100"/>
        <end position="122"/>
    </location>
</feature>
<feature type="transmembrane region" description="Helical" evidence="6">
    <location>
        <begin position="45"/>
        <end position="61"/>
    </location>
</feature>
<evidence type="ECO:0000313" key="9">
    <source>
        <dbReference type="Proteomes" id="UP000236454"/>
    </source>
</evidence>
<organism evidence="8 9">
    <name type="scientific">Lishizhenia tianjinensis</name>
    <dbReference type="NCBI Taxonomy" id="477690"/>
    <lineage>
        <taxon>Bacteria</taxon>
        <taxon>Pseudomonadati</taxon>
        <taxon>Bacteroidota</taxon>
        <taxon>Flavobacteriia</taxon>
        <taxon>Flavobacteriales</taxon>
        <taxon>Crocinitomicaceae</taxon>
        <taxon>Lishizhenia</taxon>
    </lineage>
</organism>
<dbReference type="GO" id="GO:0016020">
    <property type="term" value="C:membrane"/>
    <property type="evidence" value="ECO:0007669"/>
    <property type="project" value="UniProtKB-SubCell"/>
</dbReference>
<dbReference type="STRING" id="477690.SAMN05216474_2958"/>
<evidence type="ECO:0000313" key="8">
    <source>
        <dbReference type="EMBL" id="SFT88949.1"/>
    </source>
</evidence>
<reference evidence="8 9" key="1">
    <citation type="submission" date="2016-10" db="EMBL/GenBank/DDBJ databases">
        <authorList>
            <person name="de Groot N.N."/>
        </authorList>
    </citation>
    <scope>NUCLEOTIDE SEQUENCE [LARGE SCALE GENOMIC DNA]</scope>
    <source>
        <strain evidence="8 9">CGMCC 1.7005</strain>
    </source>
</reference>
<evidence type="ECO:0000256" key="4">
    <source>
        <dbReference type="ARBA" id="ARBA00022989"/>
    </source>
</evidence>
<evidence type="ECO:0000256" key="6">
    <source>
        <dbReference type="SAM" id="Phobius"/>
    </source>
</evidence>
<sequence length="302" mass="32705">MQKETKNWLTLLFLACVWGSSFILMKRGMIDKASGDEIFSNTQVGALRMALAGLALGPFAFQHLSKIKNLKTVLSIMVVGFLGNFIPAFMFTYAETELSSGYAGMLNSFTPIFTLLIGMIVFQQRLNRLQVVGVVIGAVGIVWLMMAGADLSSSGSWWHILAIVLATLCYATSVNTIKNNLQGIKPFAITSMAFLFTLLPALVLGWYFGVQDTLSSNPHALSGLGYISILSLVGTALAVIIFNQLIANSTALFASSVTYFIPMVAVLFGMLDGERITVYQVLAMTVILAGVYIANKIAVKRV</sequence>
<protein>
    <submittedName>
        <fullName evidence="8">EamA domain-containing membrane protein RarD</fullName>
    </submittedName>
</protein>
<feature type="transmembrane region" description="Helical" evidence="6">
    <location>
        <begin position="249"/>
        <end position="270"/>
    </location>
</feature>
<keyword evidence="5 6" id="KW-0472">Membrane</keyword>
<comment type="similarity">
    <text evidence="2">Belongs to the EamA transporter family.</text>
</comment>
<dbReference type="PANTHER" id="PTHR32322">
    <property type="entry name" value="INNER MEMBRANE TRANSPORTER"/>
    <property type="match status" value="1"/>
</dbReference>
<evidence type="ECO:0000256" key="5">
    <source>
        <dbReference type="ARBA" id="ARBA00023136"/>
    </source>
</evidence>
<feature type="domain" description="EamA" evidence="7">
    <location>
        <begin position="8"/>
        <end position="145"/>
    </location>
</feature>
<evidence type="ECO:0000256" key="2">
    <source>
        <dbReference type="ARBA" id="ARBA00007362"/>
    </source>
</evidence>
<gene>
    <name evidence="8" type="ORF">SAMN05216474_2958</name>
</gene>
<dbReference type="InterPro" id="IPR000620">
    <property type="entry name" value="EamA_dom"/>
</dbReference>
<feature type="transmembrane region" description="Helical" evidence="6">
    <location>
        <begin position="155"/>
        <end position="175"/>
    </location>
</feature>
<dbReference type="InterPro" id="IPR037185">
    <property type="entry name" value="EmrE-like"/>
</dbReference>
<feature type="domain" description="EamA" evidence="7">
    <location>
        <begin position="158"/>
        <end position="294"/>
    </location>
</feature>
<keyword evidence="3 6" id="KW-0812">Transmembrane</keyword>
<dbReference type="AlphaFoldDB" id="A0A1I7BP70"/>
<evidence type="ECO:0000256" key="3">
    <source>
        <dbReference type="ARBA" id="ARBA00022692"/>
    </source>
</evidence>
<dbReference type="PANTHER" id="PTHR32322:SF2">
    <property type="entry name" value="EAMA DOMAIN-CONTAINING PROTEIN"/>
    <property type="match status" value="1"/>
</dbReference>
<evidence type="ECO:0000259" key="7">
    <source>
        <dbReference type="Pfam" id="PF00892"/>
    </source>
</evidence>
<feature type="transmembrane region" description="Helical" evidence="6">
    <location>
        <begin position="187"/>
        <end position="208"/>
    </location>
</feature>
<feature type="transmembrane region" description="Helical" evidence="6">
    <location>
        <begin position="276"/>
        <end position="294"/>
    </location>
</feature>
<feature type="transmembrane region" description="Helical" evidence="6">
    <location>
        <begin position="129"/>
        <end position="149"/>
    </location>
</feature>
<dbReference type="EMBL" id="FPAS01000006">
    <property type="protein sequence ID" value="SFT88949.1"/>
    <property type="molecule type" value="Genomic_DNA"/>
</dbReference>
<comment type="subcellular location">
    <subcellularLocation>
        <location evidence="1">Membrane</location>
        <topology evidence="1">Multi-pass membrane protein</topology>
    </subcellularLocation>
</comment>
<dbReference type="Pfam" id="PF00892">
    <property type="entry name" value="EamA"/>
    <property type="match status" value="2"/>
</dbReference>
<dbReference type="InterPro" id="IPR050638">
    <property type="entry name" value="AA-Vitamin_Transporters"/>
</dbReference>
<dbReference type="OrthoDB" id="1117213at2"/>
<keyword evidence="4 6" id="KW-1133">Transmembrane helix</keyword>
<keyword evidence="9" id="KW-1185">Reference proteome</keyword>
<accession>A0A1I7BP70</accession>
<dbReference type="Proteomes" id="UP000236454">
    <property type="component" value="Unassembled WGS sequence"/>
</dbReference>
<evidence type="ECO:0000256" key="1">
    <source>
        <dbReference type="ARBA" id="ARBA00004141"/>
    </source>
</evidence>
<name>A0A1I7BP70_9FLAO</name>
<feature type="transmembrane region" description="Helical" evidence="6">
    <location>
        <begin position="73"/>
        <end position="94"/>
    </location>
</feature>
<dbReference type="SUPFAM" id="SSF103481">
    <property type="entry name" value="Multidrug resistance efflux transporter EmrE"/>
    <property type="match status" value="2"/>
</dbReference>
<feature type="transmembrane region" description="Helical" evidence="6">
    <location>
        <begin position="220"/>
        <end position="242"/>
    </location>
</feature>
<dbReference type="Gene3D" id="1.10.3730.20">
    <property type="match status" value="1"/>
</dbReference>
<dbReference type="RefSeq" id="WP_090252565.1">
    <property type="nucleotide sequence ID" value="NZ_FPAS01000006.1"/>
</dbReference>
<proteinExistence type="inferred from homology"/>